<evidence type="ECO:0000256" key="2">
    <source>
        <dbReference type="ARBA" id="ARBA00022475"/>
    </source>
</evidence>
<dbReference type="EMBL" id="JBHLUX010000002">
    <property type="protein sequence ID" value="MFC0469198.1"/>
    <property type="molecule type" value="Genomic_DNA"/>
</dbReference>
<feature type="transmembrane region" description="Helical" evidence="12">
    <location>
        <begin position="303"/>
        <end position="322"/>
    </location>
</feature>
<dbReference type="Gene3D" id="3.30.565.10">
    <property type="entry name" value="Histidine kinase-like ATPase, C-terminal domain"/>
    <property type="match status" value="1"/>
</dbReference>
<keyword evidence="15" id="KW-1185">Reference proteome</keyword>
<dbReference type="InterPro" id="IPR003660">
    <property type="entry name" value="HAMP_dom"/>
</dbReference>
<evidence type="ECO:0000256" key="7">
    <source>
        <dbReference type="ARBA" id="ARBA00022777"/>
    </source>
</evidence>
<evidence type="ECO:0000256" key="8">
    <source>
        <dbReference type="ARBA" id="ARBA00022840"/>
    </source>
</evidence>
<evidence type="ECO:0000259" key="13">
    <source>
        <dbReference type="PROSITE" id="PS50885"/>
    </source>
</evidence>
<dbReference type="PANTHER" id="PTHR34220">
    <property type="entry name" value="SENSOR HISTIDINE KINASE YPDA"/>
    <property type="match status" value="1"/>
</dbReference>
<name>A0ABV6KAS6_9BACI</name>
<dbReference type="PANTHER" id="PTHR34220:SF11">
    <property type="entry name" value="SENSOR PROTEIN KINASE HPTS"/>
    <property type="match status" value="1"/>
</dbReference>
<evidence type="ECO:0000313" key="14">
    <source>
        <dbReference type="EMBL" id="MFC0469198.1"/>
    </source>
</evidence>
<evidence type="ECO:0000256" key="1">
    <source>
        <dbReference type="ARBA" id="ARBA00004651"/>
    </source>
</evidence>
<evidence type="ECO:0000256" key="12">
    <source>
        <dbReference type="SAM" id="Phobius"/>
    </source>
</evidence>
<keyword evidence="3" id="KW-0597">Phosphoprotein</keyword>
<comment type="subcellular location">
    <subcellularLocation>
        <location evidence="1">Cell membrane</location>
        <topology evidence="1">Multi-pass membrane protein</topology>
    </subcellularLocation>
</comment>
<dbReference type="EC" id="2.7.13.3" evidence="14"/>
<dbReference type="Gene3D" id="6.10.340.10">
    <property type="match status" value="1"/>
</dbReference>
<sequence length="590" mass="67643">MRKILGRLKYSGMFSIMFLITVISIISVTVIITWTTVRMSENFFVETFSITNSKVVNQIKESFESFNYSVVSASNNLLQNNTMKRILTEDYTNAELMRVYYDLNVQMEQIKSTFGAYEVGIMVMGNNGMTYATDHRTFWPITDEELENNVITIATLNEPKWLKYHSYNHKGESVLMEDNYIVASRAFMERMSGNINGVMYFAIKESEFRQFYTGFTSPGNDVFVLNNSSVIVSSNRTELIGEEAEDLLGYAVRLAQESEDHINANFMGDDYIVLSQYLPNYDMYLLNLIDKKTAIGNFIDKKAIFLISMGIVFIALIIVFFISRKMTNSLSNLVKQIENVPKQQFHQYVSVSGMYETKQIGNAFNDMLDELHEYVDQLVLSQKQKRKAELAALQQQINPHFLYNTLASIKFMVQQGDKDDSAKTINALISLLQNTIGQVSETITVNQELDNLKNYVFINQKRYGNRIKVHYFVDPNCVDYRIPKLILQPFVENSFFHAFNHKVEGYINVLIWQEGDMLICEIADNGDGMEVSNESKLPNTKRNQQLFSGIGVRNVHDRIQIIYGEPYSVTITSELGEGTKVRITLPTDEG</sequence>
<protein>
    <submittedName>
        <fullName evidence="14">Sensor histidine kinase</fullName>
        <ecNumber evidence="14">2.7.13.3</ecNumber>
    </submittedName>
</protein>
<dbReference type="InterPro" id="IPR050640">
    <property type="entry name" value="Bact_2-comp_sensor_kinase"/>
</dbReference>
<evidence type="ECO:0000313" key="15">
    <source>
        <dbReference type="Proteomes" id="UP001589838"/>
    </source>
</evidence>
<dbReference type="InterPro" id="IPR003594">
    <property type="entry name" value="HATPase_dom"/>
</dbReference>
<dbReference type="InterPro" id="IPR036890">
    <property type="entry name" value="HATPase_C_sf"/>
</dbReference>
<keyword evidence="4 14" id="KW-0808">Transferase</keyword>
<dbReference type="InterPro" id="IPR010559">
    <property type="entry name" value="Sig_transdc_His_kin_internal"/>
</dbReference>
<dbReference type="RefSeq" id="WP_335963476.1">
    <property type="nucleotide sequence ID" value="NZ_JAXBLX010000052.1"/>
</dbReference>
<evidence type="ECO:0000256" key="4">
    <source>
        <dbReference type="ARBA" id="ARBA00022679"/>
    </source>
</evidence>
<keyword evidence="11 12" id="KW-0472">Membrane</keyword>
<dbReference type="Pfam" id="PF02518">
    <property type="entry name" value="HATPase_c"/>
    <property type="match status" value="1"/>
</dbReference>
<evidence type="ECO:0000256" key="10">
    <source>
        <dbReference type="ARBA" id="ARBA00023012"/>
    </source>
</evidence>
<keyword evidence="7 14" id="KW-0418">Kinase</keyword>
<dbReference type="PROSITE" id="PS50885">
    <property type="entry name" value="HAMP"/>
    <property type="match status" value="1"/>
</dbReference>
<feature type="transmembrane region" description="Helical" evidence="12">
    <location>
        <begin position="12"/>
        <end position="34"/>
    </location>
</feature>
<comment type="caution">
    <text evidence="14">The sequence shown here is derived from an EMBL/GenBank/DDBJ whole genome shotgun (WGS) entry which is preliminary data.</text>
</comment>
<dbReference type="GO" id="GO:0004673">
    <property type="term" value="F:protein histidine kinase activity"/>
    <property type="evidence" value="ECO:0007669"/>
    <property type="project" value="UniProtKB-EC"/>
</dbReference>
<keyword evidence="6" id="KW-0547">Nucleotide-binding</keyword>
<feature type="domain" description="HAMP" evidence="13">
    <location>
        <begin position="324"/>
        <end position="376"/>
    </location>
</feature>
<organism evidence="14 15">
    <name type="scientific">Halalkalibacter kiskunsagensis</name>
    <dbReference type="NCBI Taxonomy" id="1548599"/>
    <lineage>
        <taxon>Bacteria</taxon>
        <taxon>Bacillati</taxon>
        <taxon>Bacillota</taxon>
        <taxon>Bacilli</taxon>
        <taxon>Bacillales</taxon>
        <taxon>Bacillaceae</taxon>
        <taxon>Halalkalibacter</taxon>
    </lineage>
</organism>
<evidence type="ECO:0000256" key="11">
    <source>
        <dbReference type="ARBA" id="ARBA00023136"/>
    </source>
</evidence>
<evidence type="ECO:0000256" key="5">
    <source>
        <dbReference type="ARBA" id="ARBA00022692"/>
    </source>
</evidence>
<evidence type="ECO:0000256" key="3">
    <source>
        <dbReference type="ARBA" id="ARBA00022553"/>
    </source>
</evidence>
<keyword evidence="8" id="KW-0067">ATP-binding</keyword>
<reference evidence="14 15" key="1">
    <citation type="submission" date="2024-09" db="EMBL/GenBank/DDBJ databases">
        <authorList>
            <person name="Sun Q."/>
            <person name="Mori K."/>
        </authorList>
    </citation>
    <scope>NUCLEOTIDE SEQUENCE [LARGE SCALE GENOMIC DNA]</scope>
    <source>
        <strain evidence="14 15">NCAIM B.02610</strain>
    </source>
</reference>
<dbReference type="SUPFAM" id="SSF55874">
    <property type="entry name" value="ATPase domain of HSP90 chaperone/DNA topoisomerase II/histidine kinase"/>
    <property type="match status" value="1"/>
</dbReference>
<keyword evidence="2" id="KW-1003">Cell membrane</keyword>
<keyword evidence="9 12" id="KW-1133">Transmembrane helix</keyword>
<keyword evidence="5 12" id="KW-0812">Transmembrane</keyword>
<accession>A0ABV6KAS6</accession>
<evidence type="ECO:0000256" key="6">
    <source>
        <dbReference type="ARBA" id="ARBA00022741"/>
    </source>
</evidence>
<keyword evidence="10" id="KW-0902">Two-component regulatory system</keyword>
<dbReference type="Proteomes" id="UP001589838">
    <property type="component" value="Unassembled WGS sequence"/>
</dbReference>
<proteinExistence type="predicted"/>
<dbReference type="Pfam" id="PF06580">
    <property type="entry name" value="His_kinase"/>
    <property type="match status" value="1"/>
</dbReference>
<gene>
    <name evidence="14" type="ORF">ACFFHM_01175</name>
</gene>
<evidence type="ECO:0000256" key="9">
    <source>
        <dbReference type="ARBA" id="ARBA00022989"/>
    </source>
</evidence>